<dbReference type="Proteomes" id="UP001207930">
    <property type="component" value="Unassembled WGS sequence"/>
</dbReference>
<organism evidence="1 2">
    <name type="scientific">Luteolibacter flavescens</name>
    <dbReference type="NCBI Taxonomy" id="1859460"/>
    <lineage>
        <taxon>Bacteria</taxon>
        <taxon>Pseudomonadati</taxon>
        <taxon>Verrucomicrobiota</taxon>
        <taxon>Verrucomicrobiia</taxon>
        <taxon>Verrucomicrobiales</taxon>
        <taxon>Verrucomicrobiaceae</taxon>
        <taxon>Luteolibacter</taxon>
    </lineage>
</organism>
<proteinExistence type="predicted"/>
<reference evidence="1 2" key="1">
    <citation type="submission" date="2022-10" db="EMBL/GenBank/DDBJ databases">
        <title>Luteolibacter flavescens strain MCCC 1K03193, whole genome shotgun sequencing project.</title>
        <authorList>
            <person name="Zhao G."/>
            <person name="Shen L."/>
        </authorList>
    </citation>
    <scope>NUCLEOTIDE SEQUENCE [LARGE SCALE GENOMIC DNA]</scope>
    <source>
        <strain evidence="1 2">MCCC 1K03193</strain>
    </source>
</reference>
<dbReference type="RefSeq" id="WP_264501467.1">
    <property type="nucleotide sequence ID" value="NZ_JAPDDS010000006.1"/>
</dbReference>
<name>A0ABT3FPK9_9BACT</name>
<gene>
    <name evidence="1" type="ORF">OKA04_12290</name>
</gene>
<comment type="caution">
    <text evidence="1">The sequence shown here is derived from an EMBL/GenBank/DDBJ whole genome shotgun (WGS) entry which is preliminary data.</text>
</comment>
<evidence type="ECO:0008006" key="3">
    <source>
        <dbReference type="Google" id="ProtNLM"/>
    </source>
</evidence>
<evidence type="ECO:0000313" key="1">
    <source>
        <dbReference type="EMBL" id="MCW1885510.1"/>
    </source>
</evidence>
<sequence>MSIEAAEGYIELGLFHDAWDALEDLEPAQKTMPAVIRLRLQCALGFERWMMVETLADLLAQGEESDREGAARAYHLLVVVSLRVKRIETAKRFVAKAVEAWPAIRSEIIDDPDLSELF</sequence>
<protein>
    <recommendedName>
        <fullName evidence="3">Tetratricopeptide repeat protein</fullName>
    </recommendedName>
</protein>
<accession>A0ABT3FPK9</accession>
<keyword evidence="2" id="KW-1185">Reference proteome</keyword>
<dbReference type="EMBL" id="JAPDDS010000006">
    <property type="protein sequence ID" value="MCW1885510.1"/>
    <property type="molecule type" value="Genomic_DNA"/>
</dbReference>
<evidence type="ECO:0000313" key="2">
    <source>
        <dbReference type="Proteomes" id="UP001207930"/>
    </source>
</evidence>